<gene>
    <name evidence="1" type="ORF">BcabD6B2_00890</name>
</gene>
<keyword evidence="2" id="KW-1185">Reference proteome</keyword>
<evidence type="ECO:0000313" key="1">
    <source>
        <dbReference type="EMBL" id="GIX60654.1"/>
    </source>
</evidence>
<dbReference type="Proteomes" id="UP001497744">
    <property type="component" value="Unassembled WGS sequence"/>
</dbReference>
<organism evidence="1 2">
    <name type="scientific">Babesia caballi</name>
    <dbReference type="NCBI Taxonomy" id="5871"/>
    <lineage>
        <taxon>Eukaryota</taxon>
        <taxon>Sar</taxon>
        <taxon>Alveolata</taxon>
        <taxon>Apicomplexa</taxon>
        <taxon>Aconoidasida</taxon>
        <taxon>Piroplasmida</taxon>
        <taxon>Babesiidae</taxon>
        <taxon>Babesia</taxon>
    </lineage>
</organism>
<accession>A0AAV4LLB6</accession>
<dbReference type="EMBL" id="BPLF01000001">
    <property type="protein sequence ID" value="GIX60654.1"/>
    <property type="molecule type" value="Genomic_DNA"/>
</dbReference>
<reference evidence="1 2" key="1">
    <citation type="submission" date="2021-06" db="EMBL/GenBank/DDBJ databases">
        <title>Genome sequence of Babesia caballi.</title>
        <authorList>
            <person name="Yamagishi J."/>
            <person name="Kidaka T."/>
            <person name="Ochi A."/>
        </authorList>
    </citation>
    <scope>NUCLEOTIDE SEQUENCE [LARGE SCALE GENOMIC DNA]</scope>
    <source>
        <strain evidence="1">USDA-D6B2</strain>
    </source>
</reference>
<name>A0AAV4LLB6_BABCB</name>
<dbReference type="RefSeq" id="XP_067712725.1">
    <property type="nucleotide sequence ID" value="XM_067856624.1"/>
</dbReference>
<proteinExistence type="predicted"/>
<protein>
    <submittedName>
        <fullName evidence="1">Beta-ACP synthase, putative</fullName>
    </submittedName>
</protein>
<dbReference type="AlphaFoldDB" id="A0AAV4LLB6"/>
<evidence type="ECO:0000313" key="2">
    <source>
        <dbReference type="Proteomes" id="UP001497744"/>
    </source>
</evidence>
<dbReference type="GeneID" id="94192137"/>
<sequence>MKTLDRYLGVALSGSYLAYCLVVADVMRKAGAVSLRCAPGEHAGRIAEAFKMLRSSMLQGDPPDPPADAAQVCFVGMRGDYATPRSEVAARRAYNRCRVRTIVECQSDAIFGYATHPTAHEPQKQAPHLQGTRAVPNRRYGGVVAHPCQPGRITNEKIPDTDSLIKCARKRFTSLGSLDAAQFSGIAVAWATAVCLKRRLEVESMKLDGAFMQAVEAKVKRDRVVVELAATLEREKDPAVGDEQHALLRGVQLQVHQELGLLDSQVPPDRRRPLRNVRLLLRLRAPQPLEVLQRHPEQRRRLVQVLPDARRVAELPRPDVNLLPRVQNRVLRGRLLPGRPLLDPEQALLHLDRVHVVGRLYEDAIDVVAAVPERVEDLHVAVAYPVRHPVYGLPVVRHDGAHLQVVEVEERALGEDRQVLEVRARARRHHAVAVLELGQLVYLLRLQVQQVDEPLQAVQGHQGAPQRLLQVEARHVDLDDGVSYLVLDRPHLPRDQVKPGEAKGRRALLEVRHQQLRVGDKVHRVHRNLPQLRLPRAQLQVLHVEPQHPQLLLVRYGDEAGVRRHLRRHHLPSILFELDGGQLVRHLVLVLRVPRHVPQVAVVAVPAQRQRLVPAHDHRRAHPAGYVEQYEVGPRPFAVLVLQPPRDGEYPVAAAADDAVVVRVYCEAPHVPLVVVLDSVRAPPCGRVLLHVAPFVVRVHCDLRVHASREERVAVRPHRQTEHVGTMLREHLVHRARFHVPQYHVACRVPTRQQSVLRDVRQCPHLRLLLIRGASRLFPTFLSVISHVAIFT</sequence>
<comment type="caution">
    <text evidence="1">The sequence shown here is derived from an EMBL/GenBank/DDBJ whole genome shotgun (WGS) entry which is preliminary data.</text>
</comment>